<evidence type="ECO:0000256" key="2">
    <source>
        <dbReference type="ARBA" id="ARBA00023043"/>
    </source>
</evidence>
<feature type="repeat" description="ANK" evidence="3">
    <location>
        <begin position="168"/>
        <end position="200"/>
    </location>
</feature>
<dbReference type="SMART" id="SM00248">
    <property type="entry name" value="ANK"/>
    <property type="match status" value="8"/>
</dbReference>
<feature type="repeat" description="ANK" evidence="3">
    <location>
        <begin position="268"/>
        <end position="290"/>
    </location>
</feature>
<feature type="repeat" description="ANK" evidence="3">
    <location>
        <begin position="439"/>
        <end position="471"/>
    </location>
</feature>
<reference evidence="5" key="1">
    <citation type="submission" date="2021-02" db="EMBL/GenBank/DDBJ databases">
        <authorList>
            <person name="Dougan E. K."/>
            <person name="Rhodes N."/>
            <person name="Thang M."/>
            <person name="Chan C."/>
        </authorList>
    </citation>
    <scope>NUCLEOTIDE SEQUENCE</scope>
</reference>
<evidence type="ECO:0000313" key="6">
    <source>
        <dbReference type="Proteomes" id="UP000604046"/>
    </source>
</evidence>
<feature type="repeat" description="ANK" evidence="3">
    <location>
        <begin position="201"/>
        <end position="233"/>
    </location>
</feature>
<dbReference type="InterPro" id="IPR051631">
    <property type="entry name" value="Ankyrin-KH/SAM_domain"/>
</dbReference>
<feature type="repeat" description="ANK" evidence="3">
    <location>
        <begin position="235"/>
        <end position="267"/>
    </location>
</feature>
<dbReference type="PANTHER" id="PTHR23206">
    <property type="entry name" value="MASK PROTEIN"/>
    <property type="match status" value="1"/>
</dbReference>
<feature type="repeat" description="ANK" evidence="3">
    <location>
        <begin position="371"/>
        <end position="396"/>
    </location>
</feature>
<organism evidence="5 6">
    <name type="scientific">Symbiodinium natans</name>
    <dbReference type="NCBI Taxonomy" id="878477"/>
    <lineage>
        <taxon>Eukaryota</taxon>
        <taxon>Sar</taxon>
        <taxon>Alveolata</taxon>
        <taxon>Dinophyceae</taxon>
        <taxon>Suessiales</taxon>
        <taxon>Symbiodiniaceae</taxon>
        <taxon>Symbiodinium</taxon>
    </lineage>
</organism>
<sequence>MAPAATYSPHNYRVLAEEAQQSQVTLVFIMLMALAALMCSAVPHARAEALVLPAVEGVALTSPDEIHRALAPAWESLVEERNAAGLVPANQEGQPQPPMGREEAAFQYRRVQDGQVDSARLLLVFGLVPSARHLDQSTADLFWHERNESQPKDTGQLVTLNPLQRYADGSTPLHLAATFGLPESLGALLDAGADVHAISGSGVQPIHAAAIAGHRRAVDLLVENRADLNAPHGFASNSPLHFAAEMGHVDVVRRLCQLRADVEASKAQGGTALHTAADTNNSAVVEALLSEPCSADPEALLLKDTPALYLAASRGFPDVIEALLAGDANPDRTLRQRMGQGKGSKVAATTDPSMPIMPGSSRQAPGFEEANGATALHAACENGHLAAVQALLGGGARQLATMQGVTPLITALQYHQRAIAAVLLESRAPANVHVVSPADGQTALHIAAAYGYSEVVAGILRQGGASDVEDRAGHTPMDYARDKLVLWLLGRFHGRDGTLDELVRRHLGGGLNSLLHKIDETKAPAHKKDLYKMYLRAYEDGSLPEISSQLALQARAGPKTWESSDALRRFAVARFLLAGASDVPVVLEAMLHRSEASLHAALALLGIPVHSLRYIPDQELFLLNGQNLHAVLEETLLVARKAAQGLDATEAERLLSRFRTSETSGTWETSGRATHDPEL</sequence>
<dbReference type="Pfam" id="PF12796">
    <property type="entry name" value="Ank_2"/>
    <property type="match status" value="2"/>
</dbReference>
<keyword evidence="2 3" id="KW-0040">ANK repeat</keyword>
<protein>
    <submittedName>
        <fullName evidence="5">ANK1 protein</fullName>
    </submittedName>
</protein>
<dbReference type="EMBL" id="CAJNDS010000683">
    <property type="protein sequence ID" value="CAE7228025.1"/>
    <property type="molecule type" value="Genomic_DNA"/>
</dbReference>
<dbReference type="PANTHER" id="PTHR23206:SF7">
    <property type="entry name" value="PROTEIN KINASE DOMAIN-CONTAINING PROTEIN"/>
    <property type="match status" value="1"/>
</dbReference>
<evidence type="ECO:0000256" key="4">
    <source>
        <dbReference type="SAM" id="MobiDB-lite"/>
    </source>
</evidence>
<keyword evidence="6" id="KW-1185">Reference proteome</keyword>
<dbReference type="GO" id="GO:0005737">
    <property type="term" value="C:cytoplasm"/>
    <property type="evidence" value="ECO:0007669"/>
    <property type="project" value="TreeGrafter"/>
</dbReference>
<dbReference type="GO" id="GO:0045087">
    <property type="term" value="P:innate immune response"/>
    <property type="evidence" value="ECO:0007669"/>
    <property type="project" value="TreeGrafter"/>
</dbReference>
<feature type="region of interest" description="Disordered" evidence="4">
    <location>
        <begin position="332"/>
        <end position="356"/>
    </location>
</feature>
<dbReference type="Pfam" id="PF00023">
    <property type="entry name" value="Ank"/>
    <property type="match status" value="2"/>
</dbReference>
<dbReference type="InterPro" id="IPR002110">
    <property type="entry name" value="Ankyrin_rpt"/>
</dbReference>
<dbReference type="SUPFAM" id="SSF48403">
    <property type="entry name" value="Ankyrin repeat"/>
    <property type="match status" value="1"/>
</dbReference>
<dbReference type="PROSITE" id="PS50297">
    <property type="entry name" value="ANK_REP_REGION"/>
    <property type="match status" value="6"/>
</dbReference>
<evidence type="ECO:0000256" key="3">
    <source>
        <dbReference type="PROSITE-ProRule" id="PRU00023"/>
    </source>
</evidence>
<name>A0A812KF11_9DINO</name>
<evidence type="ECO:0000313" key="5">
    <source>
        <dbReference type="EMBL" id="CAE7228025.1"/>
    </source>
</evidence>
<comment type="caution">
    <text evidence="5">The sequence shown here is derived from an EMBL/GenBank/DDBJ whole genome shotgun (WGS) entry which is preliminary data.</text>
</comment>
<dbReference type="Proteomes" id="UP000604046">
    <property type="component" value="Unassembled WGS sequence"/>
</dbReference>
<dbReference type="InterPro" id="IPR036770">
    <property type="entry name" value="Ankyrin_rpt-contain_sf"/>
</dbReference>
<dbReference type="Gene3D" id="1.25.40.20">
    <property type="entry name" value="Ankyrin repeat-containing domain"/>
    <property type="match status" value="3"/>
</dbReference>
<dbReference type="PROSITE" id="PS50088">
    <property type="entry name" value="ANK_REPEAT"/>
    <property type="match status" value="6"/>
</dbReference>
<dbReference type="AlphaFoldDB" id="A0A812KF11"/>
<gene>
    <name evidence="5" type="primary">ANK1</name>
    <name evidence="5" type="ORF">SNAT2548_LOCUS9045</name>
</gene>
<proteinExistence type="predicted"/>
<accession>A0A812KF11</accession>
<keyword evidence="1" id="KW-0677">Repeat</keyword>
<evidence type="ECO:0000256" key="1">
    <source>
        <dbReference type="ARBA" id="ARBA00022737"/>
    </source>
</evidence>
<dbReference type="OrthoDB" id="194358at2759"/>